<dbReference type="Pfam" id="PF07751">
    <property type="entry name" value="Abi_2"/>
    <property type="match status" value="1"/>
</dbReference>
<name>A0ABU0IBW1_9HYPH</name>
<gene>
    <name evidence="1" type="ORF">QO005_001453</name>
</gene>
<dbReference type="Proteomes" id="UP001235269">
    <property type="component" value="Unassembled WGS sequence"/>
</dbReference>
<comment type="caution">
    <text evidence="1">The sequence shown here is derived from an EMBL/GenBank/DDBJ whole genome shotgun (WGS) entry which is preliminary data.</text>
</comment>
<evidence type="ECO:0000313" key="2">
    <source>
        <dbReference type="Proteomes" id="UP001235269"/>
    </source>
</evidence>
<proteinExistence type="predicted"/>
<evidence type="ECO:0000313" key="1">
    <source>
        <dbReference type="EMBL" id="MDQ0455123.1"/>
    </source>
</evidence>
<dbReference type="EMBL" id="JAUSWH010000003">
    <property type="protein sequence ID" value="MDQ0455123.1"/>
    <property type="molecule type" value="Genomic_DNA"/>
</dbReference>
<dbReference type="RefSeq" id="WP_307157311.1">
    <property type="nucleotide sequence ID" value="NZ_JAUSWH010000003.1"/>
</dbReference>
<organism evidence="1 2">
    <name type="scientific">Rhizobium paknamense</name>
    <dbReference type="NCBI Taxonomy" id="1206817"/>
    <lineage>
        <taxon>Bacteria</taxon>
        <taxon>Pseudomonadati</taxon>
        <taxon>Pseudomonadota</taxon>
        <taxon>Alphaproteobacteria</taxon>
        <taxon>Hyphomicrobiales</taxon>
        <taxon>Rhizobiaceae</taxon>
        <taxon>Rhizobium/Agrobacterium group</taxon>
        <taxon>Rhizobium</taxon>
    </lineage>
</organism>
<protein>
    <submittedName>
        <fullName evidence="1">Abortive infection bacteriophage resistance protein</fullName>
    </submittedName>
</protein>
<dbReference type="InterPro" id="IPR011664">
    <property type="entry name" value="Abi_system_AbiD/AbiF-like"/>
</dbReference>
<accession>A0ABU0IBW1</accession>
<keyword evidence="2" id="KW-1185">Reference proteome</keyword>
<sequence length="296" mass="34242">MSKIPFVKNSFSPAELLAKLECRGLLVEDRQFALSYLTFVGGYRLKGYYFHVLDGETKHFPAGYRFQHIADRYEFDRQLRALTFTVITRLETAVRTTMANHLSDTYGPHWFLKHELFRQTHDWSLGRLINQIEHEVDRAKATAFVSNYATKFSEPYLPPSWAVAECVSFAMWSKTYKSLRNETDKRAISVRFKVNQPDVFASWLHCLTIVRNTVAHHGRLLGHRFAAGPQNCKERNLLFDDPHSLYAAATVMNYMQTVTRLPNGWKADLQALFARFPQISPEEVGFSAGWQRNPGW</sequence>
<reference evidence="1 2" key="1">
    <citation type="submission" date="2023-07" db="EMBL/GenBank/DDBJ databases">
        <title>Genomic Encyclopedia of Type Strains, Phase IV (KMG-IV): sequencing the most valuable type-strain genomes for metagenomic binning, comparative biology and taxonomic classification.</title>
        <authorList>
            <person name="Goeker M."/>
        </authorList>
    </citation>
    <scope>NUCLEOTIDE SEQUENCE [LARGE SCALE GENOMIC DNA]</scope>
    <source>
        <strain evidence="1 2">DSM 100301</strain>
    </source>
</reference>